<dbReference type="AlphaFoldDB" id="A0A085V9P2"/>
<proteinExistence type="inferred from homology"/>
<accession>A0A085V9P2</accession>
<dbReference type="GO" id="GO:0020037">
    <property type="term" value="F:heme binding"/>
    <property type="evidence" value="ECO:0007669"/>
    <property type="project" value="InterPro"/>
</dbReference>
<keyword evidence="1" id="KW-0813">Transport</keyword>
<dbReference type="InterPro" id="IPR001486">
    <property type="entry name" value="Hemoglobin_trunc"/>
</dbReference>
<dbReference type="PANTHER" id="PTHR47366">
    <property type="entry name" value="TWO-ON-TWO HEMOGLOBIN-3"/>
    <property type="match status" value="1"/>
</dbReference>
<dbReference type="GO" id="GO:0019825">
    <property type="term" value="F:oxygen binding"/>
    <property type="evidence" value="ECO:0007669"/>
    <property type="project" value="InterPro"/>
</dbReference>
<evidence type="ECO:0000313" key="7">
    <source>
        <dbReference type="Proteomes" id="UP000028643"/>
    </source>
</evidence>
<organism evidence="6 7">
    <name type="scientific">Pseudomonas syringae</name>
    <dbReference type="NCBI Taxonomy" id="317"/>
    <lineage>
        <taxon>Bacteria</taxon>
        <taxon>Pseudomonadati</taxon>
        <taxon>Pseudomonadota</taxon>
        <taxon>Gammaproteobacteria</taxon>
        <taxon>Pseudomonadales</taxon>
        <taxon>Pseudomonadaceae</taxon>
        <taxon>Pseudomonas</taxon>
    </lineage>
</organism>
<evidence type="ECO:0000256" key="3">
    <source>
        <dbReference type="ARBA" id="ARBA00022723"/>
    </source>
</evidence>
<dbReference type="Gene3D" id="1.10.490.10">
    <property type="entry name" value="Globins"/>
    <property type="match status" value="1"/>
</dbReference>
<dbReference type="Pfam" id="PF01152">
    <property type="entry name" value="Bac_globin"/>
    <property type="match status" value="1"/>
</dbReference>
<reference evidence="6 7" key="1">
    <citation type="submission" date="2014-07" db="EMBL/GenBank/DDBJ databases">
        <title>Draft Genome Sequences of Environmental Pseudomonas syringae strains.</title>
        <authorList>
            <person name="Baltrus D.A."/>
            <person name="Berge O."/>
            <person name="Morris C."/>
        </authorList>
    </citation>
    <scope>NUCLEOTIDE SEQUENCE [LARGE SCALE GENOMIC DNA]</scope>
    <source>
        <strain evidence="6 7">CEB003</strain>
    </source>
</reference>
<dbReference type="InterPro" id="IPR012292">
    <property type="entry name" value="Globin/Proto"/>
</dbReference>
<comment type="caution">
    <text evidence="6">The sequence shown here is derived from an EMBL/GenBank/DDBJ whole genome shotgun (WGS) entry which is preliminary data.</text>
</comment>
<evidence type="ECO:0000313" key="6">
    <source>
        <dbReference type="EMBL" id="KFE52155.1"/>
    </source>
</evidence>
<dbReference type="RefSeq" id="WP_047574405.1">
    <property type="nucleotide sequence ID" value="NZ_JPQT01000099.1"/>
</dbReference>
<dbReference type="PATRIC" id="fig|317.174.peg.2136"/>
<keyword evidence="2" id="KW-0349">Heme</keyword>
<dbReference type="GO" id="GO:0005344">
    <property type="term" value="F:oxygen carrier activity"/>
    <property type="evidence" value="ECO:0007669"/>
    <property type="project" value="InterPro"/>
</dbReference>
<dbReference type="SUPFAM" id="SSF46458">
    <property type="entry name" value="Globin-like"/>
    <property type="match status" value="1"/>
</dbReference>
<dbReference type="GO" id="GO:0046872">
    <property type="term" value="F:metal ion binding"/>
    <property type="evidence" value="ECO:0007669"/>
    <property type="project" value="UniProtKB-KW"/>
</dbReference>
<protein>
    <recommendedName>
        <fullName evidence="8">Globin</fullName>
    </recommendedName>
</protein>
<comment type="similarity">
    <text evidence="5">Belongs to the truncated hemoglobin family. Group II subfamily.</text>
</comment>
<evidence type="ECO:0000256" key="1">
    <source>
        <dbReference type="ARBA" id="ARBA00022448"/>
    </source>
</evidence>
<name>A0A085V9P2_PSESX</name>
<dbReference type="InterPro" id="IPR044203">
    <property type="entry name" value="GlbO/GLB3-like"/>
</dbReference>
<dbReference type="CDD" id="cd14773">
    <property type="entry name" value="TrHb2_PhHbO-like_O"/>
    <property type="match status" value="1"/>
</dbReference>
<keyword evidence="3" id="KW-0479">Metal-binding</keyword>
<dbReference type="InterPro" id="IPR009050">
    <property type="entry name" value="Globin-like_sf"/>
</dbReference>
<keyword evidence="4" id="KW-0408">Iron</keyword>
<evidence type="ECO:0000256" key="5">
    <source>
        <dbReference type="ARBA" id="ARBA00034496"/>
    </source>
</evidence>
<dbReference type="Proteomes" id="UP000028643">
    <property type="component" value="Unassembled WGS sequence"/>
</dbReference>
<evidence type="ECO:0000256" key="4">
    <source>
        <dbReference type="ARBA" id="ARBA00023004"/>
    </source>
</evidence>
<gene>
    <name evidence="6" type="ORF">IV02_10430</name>
</gene>
<evidence type="ECO:0000256" key="2">
    <source>
        <dbReference type="ARBA" id="ARBA00022617"/>
    </source>
</evidence>
<evidence type="ECO:0008006" key="8">
    <source>
        <dbReference type="Google" id="ProtNLM"/>
    </source>
</evidence>
<dbReference type="EMBL" id="JPQT01000099">
    <property type="protein sequence ID" value="KFE52155.1"/>
    <property type="molecule type" value="Genomic_DNA"/>
</dbReference>
<sequence length="146" mass="16576">MTELLSSPHRNSTSTYLQLGGEAGIRKLVDRFYELMEMLSEAQVLRLMHPSTLADSADSLLKFLSGWFGGPPLFQLERGHPRLRIRHAPYAISIVERDEWMLCMRQAIDEQVNDIALNSKLQRMFSEMADHMINTDEQSAGVATPV</sequence>
<dbReference type="PANTHER" id="PTHR47366:SF1">
    <property type="entry name" value="TWO-ON-TWO HEMOGLOBIN-3"/>
    <property type="match status" value="1"/>
</dbReference>